<dbReference type="Proteomes" id="UP000623010">
    <property type="component" value="Unassembled WGS sequence"/>
</dbReference>
<dbReference type="AlphaFoldDB" id="A0A918RU83"/>
<dbReference type="EMBL" id="BMWH01000031">
    <property type="protein sequence ID" value="GHA10630.1"/>
    <property type="molecule type" value="Genomic_DNA"/>
</dbReference>
<comment type="caution">
    <text evidence="2">The sequence shown here is derived from an EMBL/GenBank/DDBJ whole genome shotgun (WGS) entry which is preliminary data.</text>
</comment>
<name>A0A918RU83_9ACTN</name>
<proteinExistence type="predicted"/>
<evidence type="ECO:0000256" key="1">
    <source>
        <dbReference type="SAM" id="MobiDB-lite"/>
    </source>
</evidence>
<gene>
    <name evidence="2" type="ORF">GCM10010389_57190</name>
</gene>
<evidence type="ECO:0000313" key="2">
    <source>
        <dbReference type="EMBL" id="GHA10630.1"/>
    </source>
</evidence>
<organism evidence="2 3">
    <name type="scientific">Streptomyces echinoruber</name>
    <dbReference type="NCBI Taxonomy" id="68898"/>
    <lineage>
        <taxon>Bacteria</taxon>
        <taxon>Bacillati</taxon>
        <taxon>Actinomycetota</taxon>
        <taxon>Actinomycetes</taxon>
        <taxon>Kitasatosporales</taxon>
        <taxon>Streptomycetaceae</taxon>
        <taxon>Streptomyces</taxon>
    </lineage>
</organism>
<evidence type="ECO:0000313" key="3">
    <source>
        <dbReference type="Proteomes" id="UP000623010"/>
    </source>
</evidence>
<sequence length="84" mass="8779">MTREGPPPEAAGTPSGCLLRKGPAAGRVQLRSTCRGVRFNRKGEKMNVDELFTGDLITGVPAVEAALLDKMPGGGDNNGDHCSK</sequence>
<keyword evidence="3" id="KW-1185">Reference proteome</keyword>
<protein>
    <submittedName>
        <fullName evidence="2">Uncharacterized protein</fullName>
    </submittedName>
</protein>
<feature type="region of interest" description="Disordered" evidence="1">
    <location>
        <begin position="1"/>
        <end position="22"/>
    </location>
</feature>
<reference evidence="2" key="2">
    <citation type="submission" date="2020-09" db="EMBL/GenBank/DDBJ databases">
        <authorList>
            <person name="Sun Q."/>
            <person name="Ohkuma M."/>
        </authorList>
    </citation>
    <scope>NUCLEOTIDE SEQUENCE</scope>
    <source>
        <strain evidence="2">JCM 5016</strain>
    </source>
</reference>
<accession>A0A918RU83</accession>
<reference evidence="2" key="1">
    <citation type="journal article" date="2014" name="Int. J. Syst. Evol. Microbiol.">
        <title>Complete genome sequence of Corynebacterium casei LMG S-19264T (=DSM 44701T), isolated from a smear-ripened cheese.</title>
        <authorList>
            <consortium name="US DOE Joint Genome Institute (JGI-PGF)"/>
            <person name="Walter F."/>
            <person name="Albersmeier A."/>
            <person name="Kalinowski J."/>
            <person name="Ruckert C."/>
        </authorList>
    </citation>
    <scope>NUCLEOTIDE SEQUENCE</scope>
    <source>
        <strain evidence="2">JCM 5016</strain>
    </source>
</reference>